<dbReference type="STRING" id="709015.GCA_000472485_00701"/>
<dbReference type="InterPro" id="IPR009057">
    <property type="entry name" value="Homeodomain-like_sf"/>
</dbReference>
<evidence type="ECO:0000313" key="6">
    <source>
        <dbReference type="Proteomes" id="UP000266292"/>
    </source>
</evidence>
<keyword evidence="3" id="KW-0804">Transcription</keyword>
<evidence type="ECO:0000313" key="5">
    <source>
        <dbReference type="EMBL" id="ARS34590.1"/>
    </source>
</evidence>
<reference evidence="6" key="1">
    <citation type="submission" date="2017-05" db="EMBL/GenBank/DDBJ databases">
        <authorList>
            <person name="Ray J."/>
            <person name="Price M."/>
            <person name="Deutschbauer A."/>
        </authorList>
    </citation>
    <scope>NUCLEOTIDE SEQUENCE [LARGE SCALE GENOMIC DNA]</scope>
    <source>
        <strain evidence="6">DSM 19842</strain>
    </source>
</reference>
<feature type="domain" description="HTH araC/xylS-type" evidence="4">
    <location>
        <begin position="189"/>
        <end position="299"/>
    </location>
</feature>
<accession>A0A1X9YNX9</accession>
<dbReference type="AlphaFoldDB" id="A0A1X9YNX9"/>
<keyword evidence="1" id="KW-0805">Transcription regulation</keyword>
<dbReference type="Pfam" id="PF12833">
    <property type="entry name" value="HTH_18"/>
    <property type="match status" value="1"/>
</dbReference>
<evidence type="ECO:0000256" key="2">
    <source>
        <dbReference type="ARBA" id="ARBA00023125"/>
    </source>
</evidence>
<dbReference type="GO" id="GO:0003700">
    <property type="term" value="F:DNA-binding transcription factor activity"/>
    <property type="evidence" value="ECO:0007669"/>
    <property type="project" value="InterPro"/>
</dbReference>
<dbReference type="PANTHER" id="PTHR43280:SF32">
    <property type="entry name" value="TRANSCRIPTIONAL REGULATORY PROTEIN"/>
    <property type="match status" value="1"/>
</dbReference>
<name>A0A1X9YNX9_9BACT</name>
<dbReference type="Gene3D" id="1.10.10.60">
    <property type="entry name" value="Homeodomain-like"/>
    <property type="match status" value="1"/>
</dbReference>
<dbReference type="EMBL" id="CP021235">
    <property type="protein sequence ID" value="ARS34590.1"/>
    <property type="molecule type" value="Genomic_DNA"/>
</dbReference>
<evidence type="ECO:0000259" key="4">
    <source>
        <dbReference type="PROSITE" id="PS01124"/>
    </source>
</evidence>
<dbReference type="GO" id="GO:0043565">
    <property type="term" value="F:sequence-specific DNA binding"/>
    <property type="evidence" value="ECO:0007669"/>
    <property type="project" value="InterPro"/>
</dbReference>
<keyword evidence="6" id="KW-1185">Reference proteome</keyword>
<keyword evidence="2" id="KW-0238">DNA-binding</keyword>
<evidence type="ECO:0000256" key="3">
    <source>
        <dbReference type="ARBA" id="ARBA00023163"/>
    </source>
</evidence>
<organism evidence="5 6">
    <name type="scientific">Pontibacter actiniarum</name>
    <dbReference type="NCBI Taxonomy" id="323450"/>
    <lineage>
        <taxon>Bacteria</taxon>
        <taxon>Pseudomonadati</taxon>
        <taxon>Bacteroidota</taxon>
        <taxon>Cytophagia</taxon>
        <taxon>Cytophagales</taxon>
        <taxon>Hymenobacteraceae</taxon>
        <taxon>Pontibacter</taxon>
    </lineage>
</organism>
<dbReference type="KEGG" id="pact:CA264_03540"/>
<dbReference type="Proteomes" id="UP000266292">
    <property type="component" value="Chromosome"/>
</dbReference>
<dbReference type="SMART" id="SM00342">
    <property type="entry name" value="HTH_ARAC"/>
    <property type="match status" value="1"/>
</dbReference>
<dbReference type="SUPFAM" id="SSF46689">
    <property type="entry name" value="Homeodomain-like"/>
    <property type="match status" value="1"/>
</dbReference>
<sequence length="302" mass="35551">MSRTETIEEFYKTKLNWVPDNIRREIGHFNVFKLDDFVGCHSKPIPYSRKDYFKISLIIGRNKVHYADKVVEIQKQALLFANPQIPYNWEQIDEQQSGFFCVFTPAFFHHFGNLNNYEMFRPHGNPVFELTDEQAAKIKAVFERMFEEINSTYTHKYDALRNLVFEILHHTAKMQPAQQAEKQHTDASHRIAVLFLELLERQFPIEDTRQRVILRSASDFADQLSIHVNHLSRAVRKTTQKTTSDLISERLLQEAKILLKHTDWNVSEIAFALGFTEVTHFNNFFKKKLQLNPTQFRSVSIS</sequence>
<dbReference type="PANTHER" id="PTHR43280">
    <property type="entry name" value="ARAC-FAMILY TRANSCRIPTIONAL REGULATOR"/>
    <property type="match status" value="1"/>
</dbReference>
<dbReference type="OrthoDB" id="629200at2"/>
<dbReference type="InterPro" id="IPR018060">
    <property type="entry name" value="HTH_AraC"/>
</dbReference>
<dbReference type="PROSITE" id="PS01124">
    <property type="entry name" value="HTH_ARAC_FAMILY_2"/>
    <property type="match status" value="1"/>
</dbReference>
<dbReference type="RefSeq" id="WP_025604653.1">
    <property type="nucleotide sequence ID" value="NZ_CP021235.1"/>
</dbReference>
<proteinExistence type="predicted"/>
<protein>
    <submittedName>
        <fullName evidence="5">AraC family transcriptional regulator</fullName>
    </submittedName>
</protein>
<gene>
    <name evidence="5" type="ORF">CA264_03540</name>
</gene>
<evidence type="ECO:0000256" key="1">
    <source>
        <dbReference type="ARBA" id="ARBA00023015"/>
    </source>
</evidence>